<keyword evidence="1" id="KW-0732">Signal</keyword>
<evidence type="ECO:0000313" key="3">
    <source>
        <dbReference type="EMBL" id="WEK36843.1"/>
    </source>
</evidence>
<gene>
    <name evidence="3" type="ORF">P0Y53_04950</name>
</gene>
<dbReference type="EMBL" id="CP119311">
    <property type="protein sequence ID" value="WEK36843.1"/>
    <property type="molecule type" value="Genomic_DNA"/>
</dbReference>
<sequence length="209" mass="23177">MKRLLLIAGLCFCLTAGRAQGLQSDEVSTDGQAPDSSELVTDLVGVVKENTKVILNWRLRAGVALPEFLTVERSNNGRDFEVVAVLKQSAGTLWKEWVDDSPARGKSAYRVRYLHPAGGERYSRLALIQVAGDISFKFYPNPVDNLLIVRSEAPVDLQIIDGNGKVRIAVNRLQRLQTLNVAGLEKGLYMVRVFNKTTGILIQERLLKN</sequence>
<dbReference type="NCBIfam" id="TIGR04183">
    <property type="entry name" value="Por_Secre_tail"/>
    <property type="match status" value="1"/>
</dbReference>
<name>A0AAJ6BH55_9BACT</name>
<dbReference type="Pfam" id="PF18962">
    <property type="entry name" value="Por_Secre_tail"/>
    <property type="match status" value="1"/>
</dbReference>
<organism evidence="3 4">
    <name type="scientific">Candidatus Pseudobacter hemicellulosilyticus</name>
    <dbReference type="NCBI Taxonomy" id="3121375"/>
    <lineage>
        <taxon>Bacteria</taxon>
        <taxon>Pseudomonadati</taxon>
        <taxon>Bacteroidota</taxon>
        <taxon>Chitinophagia</taxon>
        <taxon>Chitinophagales</taxon>
        <taxon>Chitinophagaceae</taxon>
        <taxon>Pseudobacter</taxon>
    </lineage>
</organism>
<evidence type="ECO:0000313" key="4">
    <source>
        <dbReference type="Proteomes" id="UP001220610"/>
    </source>
</evidence>
<protein>
    <submittedName>
        <fullName evidence="3">T9SS type A sorting domain-containing protein</fullName>
    </submittedName>
</protein>
<dbReference type="InterPro" id="IPR026444">
    <property type="entry name" value="Secre_tail"/>
</dbReference>
<feature type="domain" description="Secretion system C-terminal sorting" evidence="2">
    <location>
        <begin position="139"/>
        <end position="198"/>
    </location>
</feature>
<dbReference type="AlphaFoldDB" id="A0AAJ6BH55"/>
<feature type="signal peptide" evidence="1">
    <location>
        <begin position="1"/>
        <end position="21"/>
    </location>
</feature>
<feature type="chain" id="PRO_5042495798" evidence="1">
    <location>
        <begin position="22"/>
        <end position="209"/>
    </location>
</feature>
<dbReference type="Proteomes" id="UP001220610">
    <property type="component" value="Chromosome"/>
</dbReference>
<accession>A0AAJ6BH55</accession>
<reference evidence="3" key="1">
    <citation type="submission" date="2023-03" db="EMBL/GenBank/DDBJ databases">
        <title>Andean soil-derived lignocellulolytic bacterial consortium as a source of novel taxa and putative plastic-active enzymes.</title>
        <authorList>
            <person name="Diaz-Garcia L."/>
            <person name="Chuvochina M."/>
            <person name="Feuerriegel G."/>
            <person name="Bunk B."/>
            <person name="Sproer C."/>
            <person name="Streit W.R."/>
            <person name="Rodriguez L.M."/>
            <person name="Overmann J."/>
            <person name="Jimenez D.J."/>
        </authorList>
    </citation>
    <scope>NUCLEOTIDE SEQUENCE</scope>
    <source>
        <strain evidence="3">MAG 7</strain>
    </source>
</reference>
<evidence type="ECO:0000256" key="1">
    <source>
        <dbReference type="SAM" id="SignalP"/>
    </source>
</evidence>
<evidence type="ECO:0000259" key="2">
    <source>
        <dbReference type="Pfam" id="PF18962"/>
    </source>
</evidence>
<proteinExistence type="predicted"/>